<protein>
    <submittedName>
        <fullName evidence="2">CRISPR-associated protein</fullName>
    </submittedName>
</protein>
<sequence length="243" mass="25700">MRPRGGDVLERADDEESSAAATGATLPDPAPRQRRSVRGPDLTRFSVSLRTVTHSLDGAATLRQVDVVEPVRVPALRGQLRFCWRALNTHACASPMELASRERALWGGTGGGVAICSKVEFGGGICAVACTSHQDRLSAKAPSPMLERWVVLHASCRRSIGMAHCIRERGSCLEHLGRPRGAHTPLAGKSDADLSAVLPRTVVDGSVNHLVAGIGTPGPQSRLALSSQSFLLLKGRHVLSGSA</sequence>
<reference evidence="2 3" key="1">
    <citation type="journal article" date="2006" name="Proc. Natl. Acad. Sci. U.S.A.">
        <title>Evolution of sensory complexity recorded in a myxobacterial genome.</title>
        <authorList>
            <person name="Goldman B.S."/>
            <person name="Nierman W.C."/>
            <person name="Kaiser D."/>
            <person name="Slater S.C."/>
            <person name="Durkin A.S."/>
            <person name="Eisen J.A."/>
            <person name="Ronning C.M."/>
            <person name="Barbazuk W.B."/>
            <person name="Blanchard M."/>
            <person name="Field C."/>
            <person name="Halling C."/>
            <person name="Hinkle G."/>
            <person name="Iartchuk O."/>
            <person name="Kim H.S."/>
            <person name="Mackenzie C."/>
            <person name="Madupu R."/>
            <person name="Miller N."/>
            <person name="Shvartsbeyn A."/>
            <person name="Sullivan S.A."/>
            <person name="Vaudin M."/>
            <person name="Wiegand R."/>
            <person name="Kaplan H.B."/>
        </authorList>
    </citation>
    <scope>NUCLEOTIDE SEQUENCE [LARGE SCALE GENOMIC DNA]</scope>
    <source>
        <strain evidence="3">DK1622</strain>
    </source>
</reference>
<dbReference type="HOGENOM" id="CLU_1141603_0_0_7"/>
<dbReference type="KEGG" id="mxa:MXAN_7283"/>
<organism evidence="2 3">
    <name type="scientific">Myxococcus xanthus (strain DK1622)</name>
    <dbReference type="NCBI Taxonomy" id="246197"/>
    <lineage>
        <taxon>Bacteria</taxon>
        <taxon>Pseudomonadati</taxon>
        <taxon>Myxococcota</taxon>
        <taxon>Myxococcia</taxon>
        <taxon>Myxococcales</taxon>
        <taxon>Cystobacterineae</taxon>
        <taxon>Myxococcaceae</taxon>
        <taxon>Myxococcus</taxon>
    </lineage>
</organism>
<dbReference type="EnsemblBacteria" id="ABF92210">
    <property type="protein sequence ID" value="ABF92210"/>
    <property type="gene ID" value="MXAN_7283"/>
</dbReference>
<evidence type="ECO:0000313" key="2">
    <source>
        <dbReference type="EMBL" id="ABF92210.1"/>
    </source>
</evidence>
<keyword evidence="3" id="KW-1185">Reference proteome</keyword>
<dbReference type="eggNOG" id="COG1367">
    <property type="taxonomic scope" value="Bacteria"/>
</dbReference>
<name>Q1CW27_MYXXD</name>
<dbReference type="AlphaFoldDB" id="Q1CW27"/>
<dbReference type="EMBL" id="CP000113">
    <property type="protein sequence ID" value="ABF92210.1"/>
    <property type="molecule type" value="Genomic_DNA"/>
</dbReference>
<evidence type="ECO:0000256" key="1">
    <source>
        <dbReference type="SAM" id="MobiDB-lite"/>
    </source>
</evidence>
<dbReference type="Proteomes" id="UP000002402">
    <property type="component" value="Chromosome"/>
</dbReference>
<proteinExistence type="predicted"/>
<feature type="region of interest" description="Disordered" evidence="1">
    <location>
        <begin position="1"/>
        <end position="39"/>
    </location>
</feature>
<evidence type="ECO:0000313" key="3">
    <source>
        <dbReference type="Proteomes" id="UP000002402"/>
    </source>
</evidence>
<feature type="compositionally biased region" description="Basic and acidic residues" evidence="1">
    <location>
        <begin position="1"/>
        <end position="11"/>
    </location>
</feature>
<dbReference type="STRING" id="246197.MXAN_7283"/>
<gene>
    <name evidence="2" type="ordered locus">MXAN_7283</name>
</gene>
<accession>Q1CW27</accession>